<comment type="caution">
    <text evidence="1">The sequence shown here is derived from an EMBL/GenBank/DDBJ whole genome shotgun (WGS) entry which is preliminary data.</text>
</comment>
<evidence type="ECO:0000313" key="1">
    <source>
        <dbReference type="EMBL" id="PPB48396.1"/>
    </source>
</evidence>
<evidence type="ECO:0000313" key="2">
    <source>
        <dbReference type="Proteomes" id="UP000239297"/>
    </source>
</evidence>
<dbReference type="AlphaFoldDB" id="A0A2S5IV33"/>
<dbReference type="EMBL" id="PRKW01000005">
    <property type="protein sequence ID" value="PPB48396.1"/>
    <property type="molecule type" value="Genomic_DNA"/>
</dbReference>
<gene>
    <name evidence="1" type="ORF">C4K88_11605</name>
</gene>
<accession>A0A2S5IV33</accession>
<keyword evidence="2" id="KW-1185">Reference proteome</keyword>
<reference evidence="1 2" key="1">
    <citation type="journal article" date="2014" name="Int. J. Syst. Evol. Microbiol.">
        <title>Arthrobacter pityocampae sp. nov., isolated from Thaumetopoea pityocampa (Lep., Thaumetopoeidae).</title>
        <authorList>
            <person name="Ince I.A."/>
            <person name="Demirbag Z."/>
            <person name="Kati H."/>
        </authorList>
    </citation>
    <scope>NUCLEOTIDE SEQUENCE [LARGE SCALE GENOMIC DNA]</scope>
    <source>
        <strain evidence="1 2">Tp2</strain>
    </source>
</reference>
<name>A0A2S5IV33_9MICC</name>
<proteinExistence type="predicted"/>
<protein>
    <submittedName>
        <fullName evidence="1">Uncharacterized protein</fullName>
    </submittedName>
</protein>
<dbReference type="Proteomes" id="UP000239297">
    <property type="component" value="Unassembled WGS sequence"/>
</dbReference>
<sequence length="104" mass="11064">MPSYSVAVENVRGVVAQTRVTLSFLEDPGAAAQRAFDGVEQSLLSVPDVAAAFTEAVDGVLMPDVRSLSFACENVSRTPVSKNPFVEGSSERSGWQKILHSSAH</sequence>
<organism evidence="1 2">
    <name type="scientific">Arthrobacter pityocampae</name>
    <dbReference type="NCBI Taxonomy" id="547334"/>
    <lineage>
        <taxon>Bacteria</taxon>
        <taxon>Bacillati</taxon>
        <taxon>Actinomycetota</taxon>
        <taxon>Actinomycetes</taxon>
        <taxon>Micrococcales</taxon>
        <taxon>Micrococcaceae</taxon>
        <taxon>Arthrobacter</taxon>
    </lineage>
</organism>